<proteinExistence type="predicted"/>
<accession>A0ABU1GIW1</accession>
<feature type="compositionally biased region" description="Low complexity" evidence="1">
    <location>
        <begin position="254"/>
        <end position="270"/>
    </location>
</feature>
<comment type="caution">
    <text evidence="3">The sequence shown here is derived from an EMBL/GenBank/DDBJ whole genome shotgun (WGS) entry which is preliminary data.</text>
</comment>
<dbReference type="PANTHER" id="PTHR34203">
    <property type="entry name" value="METHYLTRANSFERASE, FKBM FAMILY PROTEIN"/>
    <property type="match status" value="1"/>
</dbReference>
<evidence type="ECO:0000313" key="4">
    <source>
        <dbReference type="Proteomes" id="UP001252270"/>
    </source>
</evidence>
<keyword evidence="3" id="KW-0808">Transferase</keyword>
<feature type="domain" description="Methyltransferase FkbM" evidence="2">
    <location>
        <begin position="48"/>
        <end position="179"/>
    </location>
</feature>
<dbReference type="GO" id="GO:0008168">
    <property type="term" value="F:methyltransferase activity"/>
    <property type="evidence" value="ECO:0007669"/>
    <property type="project" value="UniProtKB-KW"/>
</dbReference>
<dbReference type="SUPFAM" id="SSF53335">
    <property type="entry name" value="S-adenosyl-L-methionine-dependent methyltransferases"/>
    <property type="match status" value="1"/>
</dbReference>
<dbReference type="InterPro" id="IPR029063">
    <property type="entry name" value="SAM-dependent_MTases_sf"/>
</dbReference>
<name>A0ABU1GIW1_9GAMM</name>
<keyword evidence="4" id="KW-1185">Reference proteome</keyword>
<dbReference type="NCBIfam" id="TIGR01444">
    <property type="entry name" value="fkbM_fam"/>
    <property type="match status" value="1"/>
</dbReference>
<gene>
    <name evidence="3" type="ORF">QC820_01210</name>
</gene>
<dbReference type="GO" id="GO:0032259">
    <property type="term" value="P:methylation"/>
    <property type="evidence" value="ECO:0007669"/>
    <property type="project" value="UniProtKB-KW"/>
</dbReference>
<evidence type="ECO:0000256" key="1">
    <source>
        <dbReference type="SAM" id="MobiDB-lite"/>
    </source>
</evidence>
<organism evidence="3 4">
    <name type="scientific">Halomonas mongoliensis</name>
    <dbReference type="NCBI Taxonomy" id="321265"/>
    <lineage>
        <taxon>Bacteria</taxon>
        <taxon>Pseudomonadati</taxon>
        <taxon>Pseudomonadota</taxon>
        <taxon>Gammaproteobacteria</taxon>
        <taxon>Oceanospirillales</taxon>
        <taxon>Halomonadaceae</taxon>
        <taxon>Halomonas</taxon>
    </lineage>
</organism>
<dbReference type="Proteomes" id="UP001252270">
    <property type="component" value="Unassembled WGS sequence"/>
</dbReference>
<dbReference type="PANTHER" id="PTHR34203:SF15">
    <property type="entry name" value="SLL1173 PROTEIN"/>
    <property type="match status" value="1"/>
</dbReference>
<dbReference type="InterPro" id="IPR052514">
    <property type="entry name" value="SAM-dependent_MTase"/>
</dbReference>
<reference evidence="3 4" key="1">
    <citation type="submission" date="2023-04" db="EMBL/GenBank/DDBJ databases">
        <title>A long-awaited taxogenomic arrangement of the family Halomonadaceae.</title>
        <authorList>
            <person name="De La Haba R."/>
            <person name="Chuvochina M."/>
            <person name="Wittouck S."/>
            <person name="Arahal D.R."/>
            <person name="Sanchez-Porro C."/>
            <person name="Hugenholtz P."/>
            <person name="Ventosa A."/>
        </authorList>
    </citation>
    <scope>NUCLEOTIDE SEQUENCE [LARGE SCALE GENOMIC DNA]</scope>
    <source>
        <strain evidence="3 4">DSM 17332</strain>
    </source>
</reference>
<evidence type="ECO:0000259" key="2">
    <source>
        <dbReference type="Pfam" id="PF05050"/>
    </source>
</evidence>
<dbReference type="InterPro" id="IPR006342">
    <property type="entry name" value="FkbM_mtfrase"/>
</dbReference>
<sequence>MTAQPFPARLRQGLGIARSLVIYWRPGRQRALRRLYADFLGPGDLAFDVGAHLGDRTAAFQALGARVVALEPQPGLFLCLERLVGGRIGVILLPAAAGARPGEAELAVSEANPTVSTLAHEWRTAIGARNPGFRDVRWESRQPVTVTTLDALIAEYGTPRFCKIDVEGFEAEVLAGLSTPLEGLSVEFVAGALEVAERCVTRLVALGDYRFNVIEGERRAFRWPEWRTAEATLAWLEAGADGLPSGDLYARLATPDGPTPSDTSTAEPIP</sequence>
<dbReference type="Gene3D" id="3.40.50.150">
    <property type="entry name" value="Vaccinia Virus protein VP39"/>
    <property type="match status" value="1"/>
</dbReference>
<keyword evidence="3" id="KW-0489">Methyltransferase</keyword>
<dbReference type="Pfam" id="PF05050">
    <property type="entry name" value="Methyltransf_21"/>
    <property type="match status" value="1"/>
</dbReference>
<feature type="region of interest" description="Disordered" evidence="1">
    <location>
        <begin position="247"/>
        <end position="270"/>
    </location>
</feature>
<dbReference type="RefSeq" id="WP_309635468.1">
    <property type="nucleotide sequence ID" value="NZ_JARWAL010000001.1"/>
</dbReference>
<dbReference type="EMBL" id="JARWAL010000001">
    <property type="protein sequence ID" value="MDR5891418.1"/>
    <property type="molecule type" value="Genomic_DNA"/>
</dbReference>
<evidence type="ECO:0000313" key="3">
    <source>
        <dbReference type="EMBL" id="MDR5891418.1"/>
    </source>
</evidence>
<protein>
    <submittedName>
        <fullName evidence="3">FkbM family methyltransferase</fullName>
    </submittedName>
</protein>